<dbReference type="RefSeq" id="XP_035694564.1">
    <property type="nucleotide sequence ID" value="XM_035838671.1"/>
</dbReference>
<sequence>MWRTQTICLVAAVLVGFAGADHLQGNVTAELTKCERERADSEVLVWLDIHVPQCDEDGSFSTTQCWATLGHCYCANPHDGNLYGDTATESVHGEGMEYDCDTYWQTQHQPDCHSGYTQSDDYCLKAYQMEDTWSRANTTCANFGGFLAAPKTQDLNDKILNLLEDDSDGHYWIGLAKSDEGHWHWTDGTAAVFTAWGRGEPNNWGRREEGCVEIRTGGRDWNDAPCDRKLHFVCQTEKGEVPAVYVGDDPNVAANPSCGDEQEAADRVTIPVDCGGLTGRYVGITLPRYGWEPLTLCEVQVFGDDCLTRVTGTDLSYLWDLPPLTSSPFPFEVKASSDVHIVLSNQNYPVDDMYEIVIGGWSNSRSVIRRQEQGMSVALAATIDILSPDIYRGFLISWSADGTISVRRETEDAPFLTWTDPNPLPIAHVGYSTGSSSNGTFLFCPHQEVNGETEECMDGDGESYRGTVAHTVTGLRSAVSAMGQPLSARVNGETGECMDGDGESYRGAVAHTETGLECQRWDSHSPHVHYAYTPFWYPNAGLDENYCRNPDGNDAGPWCFTTDPDVRWQFCDVTTCVAATTTPPSHCDTATTDGSGKYSWDLPPLVTSPFPFEVRAKSGVYIALATTDSADSRMYEVLIGGESDTMTAIRRGRQGDWAARADTTDILSPEEYRGFWISWMQNGTIAVGKEGETAPLLQWTDPNPLPVEHVGYSTRPGVSGDFRFCGYYEVKRWREDARCGADFPAPGANPGECDPKGPHPCCSELGWCGETPQYCSCDGCVDYRHPEALERKDCQVGDGSTYRGEVAVTHSGRVCQEWDAWEPHFTWYGSFWYPESGLDKNYCRNPDGQSGVWCYTMDPDKEMELCDVPKCGDVSDKELELAVLVCEYETMTLECSTNQHIAVVHALFGRTETEPNCGGDSWYFGNTNCRSINAVSVVKDQCDGRRTCTVTADHAVFGDPCFGTSKYLEVKYGCLENDSHKGSRECLVRPAMRKDCGWSGITRDECLLKGCCFNSSIPGVASCFYKKVSPSAESPTAKQDDHTPTVTHGISKTPMNTMKTTDATVSMTTNAPPVVNSKGALGGSKDKDDDGDNSHQYAIYIVIGIVVVAVPLGIAAFVKVFYCSKPVDKMAAPAPVHFTSGSGDATITFDNPHYEEKTPSAPGYVPMKE</sequence>
<dbReference type="InterPro" id="IPR000001">
    <property type="entry name" value="Kringle"/>
</dbReference>
<feature type="disulfide bond" evidence="4">
    <location>
        <begin position="815"/>
        <end position="854"/>
    </location>
</feature>
<evidence type="ECO:0000256" key="7">
    <source>
        <dbReference type="PROSITE-ProRule" id="PRU00779"/>
    </source>
</evidence>
<dbReference type="SUPFAM" id="SSF56436">
    <property type="entry name" value="C-type lectin-like"/>
    <property type="match status" value="1"/>
</dbReference>
<feature type="disulfide bond" evidence="7">
    <location>
        <begin position="996"/>
        <end position="1011"/>
    </location>
</feature>
<dbReference type="Gene3D" id="3.30.60.10">
    <property type="entry name" value="Endochitinase-like"/>
    <property type="match status" value="1"/>
</dbReference>
<comment type="caution">
    <text evidence="4">Lacks conserved residue(s) required for the propagation of feature annotation.</text>
</comment>
<feature type="domain" description="SUEL-type lectin" evidence="13">
    <location>
        <begin position="885"/>
        <end position="975"/>
    </location>
</feature>
<feature type="chain" id="PRO_5039950932" evidence="10">
    <location>
        <begin position="21"/>
        <end position="1169"/>
    </location>
</feature>
<evidence type="ECO:0000313" key="18">
    <source>
        <dbReference type="RefSeq" id="XP_035694564.1"/>
    </source>
</evidence>
<dbReference type="Gene3D" id="4.10.110.10">
    <property type="entry name" value="Spasmolytic Protein, domain 1"/>
    <property type="match status" value="1"/>
</dbReference>
<dbReference type="OrthoDB" id="2142040at2759"/>
<dbReference type="Pfam" id="PF02140">
    <property type="entry name" value="SUEL_Lectin"/>
    <property type="match status" value="1"/>
</dbReference>
<keyword evidence="2 5" id="KW-0147">Chitin-binding</keyword>
<dbReference type="Pfam" id="PF00086">
    <property type="entry name" value="Thyroglobulin_1"/>
    <property type="match status" value="1"/>
</dbReference>
<proteinExistence type="predicted"/>
<feature type="signal peptide" evidence="10">
    <location>
        <begin position="1"/>
        <end position="20"/>
    </location>
</feature>
<dbReference type="GO" id="GO:0008061">
    <property type="term" value="F:chitin binding"/>
    <property type="evidence" value="ECO:0007669"/>
    <property type="project" value="UniProtKB-UniRule"/>
</dbReference>
<dbReference type="InterPro" id="IPR043159">
    <property type="entry name" value="Lectin_gal-bd_sf"/>
</dbReference>
<keyword evidence="9" id="KW-0812">Transmembrane</keyword>
<dbReference type="InterPro" id="IPR000716">
    <property type="entry name" value="Thyroglobulin_1"/>
</dbReference>
<dbReference type="CDD" id="cd22827">
    <property type="entry name" value="Gal_Rha_Lectin_SUL-I-like"/>
    <property type="match status" value="1"/>
</dbReference>
<dbReference type="Pfam" id="PF12248">
    <property type="entry name" value="Methyltransf_FA"/>
    <property type="match status" value="2"/>
</dbReference>
<evidence type="ECO:0000256" key="10">
    <source>
        <dbReference type="SAM" id="SignalP"/>
    </source>
</evidence>
<dbReference type="InterPro" id="IPR016187">
    <property type="entry name" value="CTDL_fold"/>
</dbReference>
<feature type="region of interest" description="Disordered" evidence="8">
    <location>
        <begin position="1034"/>
        <end position="1055"/>
    </location>
</feature>
<dbReference type="PRINTS" id="PR00680">
    <property type="entry name" value="PTREFOIL"/>
</dbReference>
<dbReference type="CDD" id="cd00191">
    <property type="entry name" value="TY"/>
    <property type="match status" value="1"/>
</dbReference>
<dbReference type="GO" id="GO:0004175">
    <property type="term" value="F:endopeptidase activity"/>
    <property type="evidence" value="ECO:0000318"/>
    <property type="project" value="GO_Central"/>
</dbReference>
<feature type="disulfide bond" evidence="4">
    <location>
        <begin position="843"/>
        <end position="866"/>
    </location>
</feature>
<feature type="disulfide bond" evidence="5">
    <location>
        <begin position="761"/>
        <end position="775"/>
    </location>
</feature>
<feature type="region of interest" description="Disordered" evidence="8">
    <location>
        <begin position="1067"/>
        <end position="1089"/>
    </location>
</feature>
<dbReference type="Pfam" id="PF00059">
    <property type="entry name" value="Lectin_C"/>
    <property type="match status" value="1"/>
</dbReference>
<dbReference type="PROSITE" id="PS00484">
    <property type="entry name" value="THYROGLOBULIN_1_1"/>
    <property type="match status" value="1"/>
</dbReference>
<protein>
    <submittedName>
        <fullName evidence="18">Uncharacterized protein LOC118428574</fullName>
    </submittedName>
</protein>
<dbReference type="Gene3D" id="2.40.20.10">
    <property type="entry name" value="Plasminogen Kringle 4"/>
    <property type="match status" value="2"/>
</dbReference>
<feature type="disulfide bond" evidence="6">
    <location>
        <begin position="65"/>
        <end position="72"/>
    </location>
</feature>
<evidence type="ECO:0000256" key="9">
    <source>
        <dbReference type="SAM" id="Phobius"/>
    </source>
</evidence>
<feature type="domain" description="Kringle" evidence="12">
    <location>
        <begin position="793"/>
        <end position="871"/>
    </location>
</feature>
<evidence type="ECO:0000256" key="4">
    <source>
        <dbReference type="PROSITE-ProRule" id="PRU00121"/>
    </source>
</evidence>
<dbReference type="Gene3D" id="2.60.120.740">
    <property type="match status" value="1"/>
</dbReference>
<dbReference type="InterPro" id="IPR001304">
    <property type="entry name" value="C-type_lectin-like"/>
</dbReference>
<accession>A0A9J7N8K1</accession>
<dbReference type="InterPro" id="IPR017994">
    <property type="entry name" value="P_trefoil_chordata"/>
</dbReference>
<dbReference type="GO" id="GO:0005615">
    <property type="term" value="C:extracellular space"/>
    <property type="evidence" value="ECO:0000318"/>
    <property type="project" value="GO_Central"/>
</dbReference>
<dbReference type="GO" id="GO:0030246">
    <property type="term" value="F:carbohydrate binding"/>
    <property type="evidence" value="ECO:0007669"/>
    <property type="project" value="InterPro"/>
</dbReference>
<dbReference type="GO" id="GO:0005102">
    <property type="term" value="F:signaling receptor binding"/>
    <property type="evidence" value="ECO:0000318"/>
    <property type="project" value="GO_Central"/>
</dbReference>
<dbReference type="SMART" id="SM00018">
    <property type="entry name" value="PD"/>
    <property type="match status" value="1"/>
</dbReference>
<evidence type="ECO:0000259" key="16">
    <source>
        <dbReference type="PROSITE" id="PS51448"/>
    </source>
</evidence>
<evidence type="ECO:0000259" key="14">
    <source>
        <dbReference type="PROSITE" id="PS50941"/>
    </source>
</evidence>
<dbReference type="InterPro" id="IPR000922">
    <property type="entry name" value="Lectin_gal-bd_dom"/>
</dbReference>
<dbReference type="FunFam" id="4.10.110.10:FF:000006">
    <property type="entry name" value="Trefoil factor 1"/>
    <property type="match status" value="1"/>
</dbReference>
<dbReference type="InterPro" id="IPR008979">
    <property type="entry name" value="Galactose-bd-like_sf"/>
</dbReference>
<feature type="domain" description="Kringle" evidence="12">
    <location>
        <begin position="496"/>
        <end position="576"/>
    </location>
</feature>
<evidence type="ECO:0000259" key="11">
    <source>
        <dbReference type="PROSITE" id="PS50041"/>
    </source>
</evidence>
<feature type="transmembrane region" description="Helical" evidence="9">
    <location>
        <begin position="1097"/>
        <end position="1122"/>
    </location>
</feature>
<dbReference type="CDD" id="cd00037">
    <property type="entry name" value="CLECT"/>
    <property type="match status" value="1"/>
</dbReference>
<dbReference type="InterPro" id="IPR016186">
    <property type="entry name" value="C-type_lectin-like/link_sf"/>
</dbReference>
<evidence type="ECO:0000313" key="17">
    <source>
        <dbReference type="Proteomes" id="UP000001554"/>
    </source>
</evidence>
<dbReference type="SUPFAM" id="SSF49785">
    <property type="entry name" value="Galactose-binding domain-like"/>
    <property type="match status" value="1"/>
</dbReference>
<dbReference type="SMART" id="SM00034">
    <property type="entry name" value="CLECT"/>
    <property type="match status" value="1"/>
</dbReference>
<feature type="domain" description="C-type lectin" evidence="11">
    <location>
        <begin position="119"/>
        <end position="235"/>
    </location>
</feature>
<feature type="domain" description="Thyroglobulin type-1" evidence="15">
    <location>
        <begin position="31"/>
        <end position="100"/>
    </location>
</feature>
<dbReference type="Gene3D" id="4.10.800.10">
    <property type="entry name" value="Thyroglobulin type-1"/>
    <property type="match status" value="1"/>
</dbReference>
<gene>
    <name evidence="18" type="primary">LOC118428574</name>
</gene>
<feature type="domain" description="Chitin-binding type-1" evidence="14">
    <location>
        <begin position="736"/>
        <end position="796"/>
    </location>
</feature>
<name>A0A9J7N8K1_BRAFL</name>
<keyword evidence="17" id="KW-1185">Reference proteome</keyword>
<dbReference type="SMART" id="SM00130">
    <property type="entry name" value="KR"/>
    <property type="match status" value="2"/>
</dbReference>
<dbReference type="FunFam" id="2.60.120.740:FF:000001">
    <property type="entry name" value="Adhesion G protein-coupled receptor L2"/>
    <property type="match status" value="1"/>
</dbReference>
<dbReference type="InterPro" id="IPR022041">
    <property type="entry name" value="Methyltransf_FA"/>
</dbReference>
<dbReference type="InterPro" id="IPR000519">
    <property type="entry name" value="P_trefoil_dom"/>
</dbReference>
<evidence type="ECO:0000259" key="13">
    <source>
        <dbReference type="PROSITE" id="PS50228"/>
    </source>
</evidence>
<evidence type="ECO:0000259" key="15">
    <source>
        <dbReference type="PROSITE" id="PS51162"/>
    </source>
</evidence>
<dbReference type="PROSITE" id="PS50070">
    <property type="entry name" value="KRINGLE_2"/>
    <property type="match status" value="2"/>
</dbReference>
<dbReference type="PROSITE" id="PS00021">
    <property type="entry name" value="KRINGLE_1"/>
    <property type="match status" value="2"/>
</dbReference>
<keyword evidence="3 4" id="KW-1015">Disulfide bond</keyword>
<dbReference type="InterPro" id="IPR001002">
    <property type="entry name" value="Chitin-bd_1"/>
</dbReference>
<dbReference type="AlphaFoldDB" id="A0A9J7N8K1"/>
<evidence type="ECO:0000256" key="5">
    <source>
        <dbReference type="PROSITE-ProRule" id="PRU00261"/>
    </source>
</evidence>
<dbReference type="PANTHER" id="PTHR24261:SF7">
    <property type="entry name" value="KRINGLE DOMAIN-CONTAINING PROTEIN"/>
    <property type="match status" value="1"/>
</dbReference>
<evidence type="ECO:0000256" key="1">
    <source>
        <dbReference type="ARBA" id="ARBA00022572"/>
    </source>
</evidence>
<dbReference type="PROSITE" id="PS50041">
    <property type="entry name" value="C_TYPE_LECTIN_2"/>
    <property type="match status" value="1"/>
</dbReference>
<organism evidence="17 18">
    <name type="scientific">Branchiostoma floridae</name>
    <name type="common">Florida lancelet</name>
    <name type="synonym">Amphioxus</name>
    <dbReference type="NCBI Taxonomy" id="7739"/>
    <lineage>
        <taxon>Eukaryota</taxon>
        <taxon>Metazoa</taxon>
        <taxon>Chordata</taxon>
        <taxon>Cephalochordata</taxon>
        <taxon>Leptocardii</taxon>
        <taxon>Amphioxiformes</taxon>
        <taxon>Branchiostomatidae</taxon>
        <taxon>Branchiostoma</taxon>
    </lineage>
</organism>
<reference evidence="17" key="1">
    <citation type="journal article" date="2020" name="Nat. Ecol. Evol.">
        <title>Deeply conserved synteny resolves early events in vertebrate evolution.</title>
        <authorList>
            <person name="Simakov O."/>
            <person name="Marletaz F."/>
            <person name="Yue J.X."/>
            <person name="O'Connell B."/>
            <person name="Jenkins J."/>
            <person name="Brandt A."/>
            <person name="Calef R."/>
            <person name="Tung C.H."/>
            <person name="Huang T.K."/>
            <person name="Schmutz J."/>
            <person name="Satoh N."/>
            <person name="Yu J.K."/>
            <person name="Putnam N.H."/>
            <person name="Green R.E."/>
            <person name="Rokhsar D.S."/>
        </authorList>
    </citation>
    <scope>NUCLEOTIDE SEQUENCE [LARGE SCALE GENOMIC DNA]</scope>
    <source>
        <strain evidence="17">S238N-H82</strain>
    </source>
</reference>
<dbReference type="InterPro" id="IPR050759">
    <property type="entry name" value="Serine_protease_kringle"/>
</dbReference>
<evidence type="ECO:0000256" key="8">
    <source>
        <dbReference type="SAM" id="MobiDB-lite"/>
    </source>
</evidence>
<dbReference type="GeneID" id="118428574"/>
<dbReference type="CDD" id="cd10909">
    <property type="entry name" value="ChtBD1_GH18_2"/>
    <property type="match status" value="1"/>
</dbReference>
<reference evidence="18" key="2">
    <citation type="submission" date="2025-08" db="UniProtKB">
        <authorList>
            <consortium name="RefSeq"/>
        </authorList>
    </citation>
    <scope>IDENTIFICATION</scope>
    <source>
        <strain evidence="18">S238N-H82</strain>
        <tissue evidence="18">Testes</tissue>
    </source>
</reference>
<dbReference type="SMART" id="SM00211">
    <property type="entry name" value="TY"/>
    <property type="match status" value="1"/>
</dbReference>
<evidence type="ECO:0000256" key="3">
    <source>
        <dbReference type="ARBA" id="ARBA00023157"/>
    </source>
</evidence>
<dbReference type="PROSITE" id="PS50941">
    <property type="entry name" value="CHIT_BIND_I_2"/>
    <property type="match status" value="1"/>
</dbReference>
<dbReference type="Gene3D" id="2.60.120.260">
    <property type="entry name" value="Galactose-binding domain-like"/>
    <property type="match status" value="1"/>
</dbReference>
<feature type="disulfide bond" evidence="4">
    <location>
        <begin position="794"/>
        <end position="871"/>
    </location>
</feature>
<dbReference type="InterPro" id="IPR038178">
    <property type="entry name" value="Kringle_sf"/>
</dbReference>
<evidence type="ECO:0000259" key="12">
    <source>
        <dbReference type="PROSITE" id="PS50070"/>
    </source>
</evidence>
<dbReference type="CDD" id="cd00111">
    <property type="entry name" value="Trefoil"/>
    <property type="match status" value="1"/>
</dbReference>
<dbReference type="CDD" id="cd00108">
    <property type="entry name" value="KR"/>
    <property type="match status" value="2"/>
</dbReference>
<dbReference type="InterPro" id="IPR018056">
    <property type="entry name" value="Kringle_CS"/>
</dbReference>
<dbReference type="Pfam" id="PF00051">
    <property type="entry name" value="Kringle"/>
    <property type="match status" value="2"/>
</dbReference>
<keyword evidence="9" id="KW-0472">Membrane</keyword>
<dbReference type="InterPro" id="IPR013806">
    <property type="entry name" value="Kringle-like"/>
</dbReference>
<dbReference type="PRINTS" id="PR00018">
    <property type="entry name" value="KRINGLE"/>
</dbReference>
<dbReference type="PROSITE" id="PS51162">
    <property type="entry name" value="THYROGLOBULIN_1_2"/>
    <property type="match status" value="1"/>
</dbReference>
<dbReference type="InterPro" id="IPR018378">
    <property type="entry name" value="C-type_lectin_CS"/>
</dbReference>
<dbReference type="SUPFAM" id="SSF57440">
    <property type="entry name" value="Kringle-like"/>
    <property type="match status" value="2"/>
</dbReference>
<dbReference type="PANTHER" id="PTHR24261">
    <property type="entry name" value="PLASMINOGEN-RELATED"/>
    <property type="match status" value="1"/>
</dbReference>
<dbReference type="InterPro" id="IPR044913">
    <property type="entry name" value="P_trefoil_dom_sf"/>
</dbReference>
<dbReference type="InterPro" id="IPR036861">
    <property type="entry name" value="Endochitinase-like_sf"/>
</dbReference>
<dbReference type="SUPFAM" id="SSF57610">
    <property type="entry name" value="Thyroglobulin type-1 domain"/>
    <property type="match status" value="1"/>
</dbReference>
<keyword evidence="10" id="KW-0732">Signal</keyword>
<dbReference type="Gene3D" id="3.10.100.10">
    <property type="entry name" value="Mannose-Binding Protein A, subunit A"/>
    <property type="match status" value="1"/>
</dbReference>
<feature type="compositionally biased region" description="Polar residues" evidence="8">
    <location>
        <begin position="1044"/>
        <end position="1055"/>
    </location>
</feature>
<keyword evidence="9" id="KW-1133">Transmembrane helix</keyword>
<dbReference type="InterPro" id="IPR036857">
    <property type="entry name" value="Thyroglobulin_1_sf"/>
</dbReference>
<evidence type="ECO:0000256" key="2">
    <source>
        <dbReference type="ARBA" id="ARBA00022669"/>
    </source>
</evidence>
<feature type="disulfide bond" evidence="7">
    <location>
        <begin position="1006"/>
        <end position="1023"/>
    </location>
</feature>
<dbReference type="SUPFAM" id="SSF57492">
    <property type="entry name" value="Trefoil"/>
    <property type="match status" value="1"/>
</dbReference>
<feature type="domain" description="P-type" evidence="16">
    <location>
        <begin position="984"/>
        <end position="1027"/>
    </location>
</feature>
<dbReference type="Proteomes" id="UP000001554">
    <property type="component" value="Chromosome 13"/>
</dbReference>
<feature type="disulfide bond" evidence="7">
    <location>
        <begin position="986"/>
        <end position="1012"/>
    </location>
</feature>
<dbReference type="Pfam" id="PF00088">
    <property type="entry name" value="Trefoil"/>
    <property type="match status" value="1"/>
</dbReference>
<dbReference type="PROSITE" id="PS50228">
    <property type="entry name" value="SUEL_LECTIN"/>
    <property type="match status" value="1"/>
</dbReference>
<dbReference type="PROSITE" id="PS00615">
    <property type="entry name" value="C_TYPE_LECTIN_1"/>
    <property type="match status" value="1"/>
</dbReference>
<evidence type="ECO:0000256" key="6">
    <source>
        <dbReference type="PROSITE-ProRule" id="PRU00500"/>
    </source>
</evidence>
<dbReference type="PROSITE" id="PS51448">
    <property type="entry name" value="P_TREFOIL_2"/>
    <property type="match status" value="1"/>
</dbReference>
<dbReference type="KEGG" id="bfo:118428574"/>
<keyword evidence="1 4" id="KW-0420">Kringle</keyword>